<organism evidence="3 4">
    <name type="scientific">Corchorus olitorius</name>
    <dbReference type="NCBI Taxonomy" id="93759"/>
    <lineage>
        <taxon>Eukaryota</taxon>
        <taxon>Viridiplantae</taxon>
        <taxon>Streptophyta</taxon>
        <taxon>Embryophyta</taxon>
        <taxon>Tracheophyta</taxon>
        <taxon>Spermatophyta</taxon>
        <taxon>Magnoliopsida</taxon>
        <taxon>eudicotyledons</taxon>
        <taxon>Gunneridae</taxon>
        <taxon>Pentapetalae</taxon>
        <taxon>rosids</taxon>
        <taxon>malvids</taxon>
        <taxon>Malvales</taxon>
        <taxon>Malvaceae</taxon>
        <taxon>Grewioideae</taxon>
        <taxon>Apeibeae</taxon>
        <taxon>Corchorus</taxon>
    </lineage>
</organism>
<dbReference type="EMBL" id="AWUE01011337">
    <property type="protein sequence ID" value="OMP10713.1"/>
    <property type="molecule type" value="Genomic_DNA"/>
</dbReference>
<evidence type="ECO:0000313" key="3">
    <source>
        <dbReference type="EMBL" id="OMP10713.1"/>
    </source>
</evidence>
<reference evidence="3" key="3">
    <citation type="journal article" date="2017" name="Nat. Plants">
        <title>Comparative genomics of two jute species and insight into fibre biogenesis.</title>
        <authorList>
            <person name="Islam M.S."/>
            <person name="Saito J.A."/>
            <person name="Emdad E.M."/>
            <person name="Ahmed B."/>
            <person name="Islam M.M."/>
            <person name="Halim A."/>
            <person name="Hossen Q.M."/>
            <person name="Hossain M.Z."/>
            <person name="Ahmed R."/>
            <person name="Hossain M.S."/>
            <person name="Kabir S.M."/>
            <person name="Khan M.S."/>
            <person name="Khan M.M."/>
            <person name="Hasan R."/>
            <person name="Aktar N."/>
            <person name="Honi U."/>
            <person name="Islam R."/>
            <person name="Rashid M.M."/>
            <person name="Wan X."/>
            <person name="Hou S."/>
            <person name="Haque T."/>
            <person name="Azam M.S."/>
            <person name="Moosa M.M."/>
            <person name="Elias S.M."/>
            <person name="Hasan A.M."/>
            <person name="Mahmood N."/>
            <person name="Shafiuddin M."/>
            <person name="Shahid S."/>
            <person name="Shommu N.S."/>
            <person name="Jahan S."/>
            <person name="Roy S."/>
            <person name="Chowdhury A."/>
            <person name="Akhand A.I."/>
            <person name="Nisho G.M."/>
            <person name="Uddin K.S."/>
            <person name="Rabeya T."/>
            <person name="Hoque S.M."/>
            <person name="Snigdha A.R."/>
            <person name="Mortoza S."/>
            <person name="Matin S.A."/>
            <person name="Islam M.K."/>
            <person name="Lashkar M.Z."/>
            <person name="Zaman M."/>
            <person name="Yuryev A."/>
            <person name="Uddin M.K."/>
            <person name="Rahman M.S."/>
            <person name="Haque M.S."/>
            <person name="Alam M.M."/>
            <person name="Khan H."/>
            <person name="Alam M."/>
        </authorList>
    </citation>
    <scope>NUCLEOTIDE SEQUENCE</scope>
    <source>
        <tissue evidence="3">Whole seedlings</tissue>
    </source>
</reference>
<accession>A0A1R3KUE0</accession>
<proteinExistence type="predicted"/>
<comment type="caution">
    <text evidence="3">The sequence shown here is derived from an EMBL/GenBank/DDBJ whole genome shotgun (WGS) entry which is preliminary data.</text>
</comment>
<protein>
    <submittedName>
        <fullName evidence="3">Uncharacterized protein</fullName>
    </submittedName>
</protein>
<evidence type="ECO:0000313" key="4">
    <source>
        <dbReference type="Proteomes" id="UP000187203"/>
    </source>
</evidence>
<sequence>MVRLKLLVVGLVRLNLWFKLIWVSEVLETGDGEREEVAVETEDQATQRSRIGAERGIGGGGVFGRGVGNSSVAEVRGAKGEVKEDTINYRR</sequence>
<feature type="signal peptide" evidence="1">
    <location>
        <begin position="1"/>
        <end position="32"/>
    </location>
</feature>
<dbReference type="AlphaFoldDB" id="A0A1R3KUE0"/>
<reference evidence="4" key="1">
    <citation type="submission" date="2013-09" db="EMBL/GenBank/DDBJ databases">
        <title>Corchorus olitorius genome sequencing.</title>
        <authorList>
            <person name="Alam M."/>
            <person name="Haque M.S."/>
            <person name="Islam M.S."/>
            <person name="Emdad E.M."/>
            <person name="Islam M.M."/>
            <person name="Ahmed B."/>
            <person name="Halim A."/>
            <person name="Hossen Q.M.M."/>
            <person name="Hossain M.Z."/>
            <person name="Ahmed R."/>
            <person name="Khan M.M."/>
            <person name="Islam R."/>
            <person name="Rashid M.M."/>
            <person name="Khan S.A."/>
            <person name="Rahman M.S."/>
            <person name="Alam M."/>
            <person name="Yahiya A.S."/>
            <person name="Khan M.S."/>
            <person name="Azam M.S."/>
            <person name="Haque T."/>
            <person name="Lashkar M.Z.H."/>
            <person name="Akhand A.I."/>
            <person name="Morshed G."/>
            <person name="Roy S."/>
            <person name="Uddin K.S."/>
            <person name="Rabeya T."/>
            <person name="Hossain A.S."/>
            <person name="Chowdhury A."/>
            <person name="Snigdha A.R."/>
            <person name="Mortoza M.S."/>
            <person name="Matin S.A."/>
            <person name="Hoque S.M.E."/>
            <person name="Islam M.K."/>
            <person name="Roy D.K."/>
            <person name="Haider R."/>
            <person name="Moosa M.M."/>
            <person name="Elias S.M."/>
            <person name="Hasan A.M."/>
            <person name="Jahan S."/>
            <person name="Shafiuddin M."/>
            <person name="Mahmood N."/>
            <person name="Shommy N.S."/>
        </authorList>
    </citation>
    <scope>NUCLEOTIDE SEQUENCE [LARGE SCALE GENOMIC DNA]</scope>
    <source>
        <strain evidence="4">cv. O-4</strain>
    </source>
</reference>
<dbReference type="EMBL" id="AWUE01012711">
    <property type="protein sequence ID" value="OMP08463.1"/>
    <property type="molecule type" value="Genomic_DNA"/>
</dbReference>
<gene>
    <name evidence="3" type="ORF">COLO4_04335</name>
    <name evidence="2" type="ORF">COLO4_06450</name>
</gene>
<evidence type="ECO:0000313" key="2">
    <source>
        <dbReference type="EMBL" id="OMP08463.1"/>
    </source>
</evidence>
<keyword evidence="1" id="KW-0732">Signal</keyword>
<keyword evidence="4" id="KW-1185">Reference proteome</keyword>
<name>A0A1R3KUE0_9ROSI</name>
<dbReference type="Proteomes" id="UP000187203">
    <property type="component" value="Unassembled WGS sequence"/>
</dbReference>
<evidence type="ECO:0000256" key="1">
    <source>
        <dbReference type="SAM" id="SignalP"/>
    </source>
</evidence>
<reference evidence="3" key="2">
    <citation type="submission" date="2013-09" db="EMBL/GenBank/DDBJ databases">
        <authorList>
            <person name="Alam M."/>
            <person name="Haque M.S."/>
            <person name="Islam M.S."/>
            <person name="Emdad E.M."/>
            <person name="Islam M.M."/>
            <person name="Ahmed B."/>
            <person name="Halim A."/>
            <person name="Hossen Q.M.M."/>
            <person name="Hossain M.Z."/>
            <person name="Ahmed R."/>
            <person name="Khan M.M."/>
            <person name="Islam R."/>
            <person name="Rashid M.M."/>
            <person name="Khan S.A."/>
            <person name="Rahman M.S."/>
            <person name="Alam M."/>
            <person name="Yahiya A.S."/>
            <person name="Khan M.S."/>
            <person name="Azam M.S."/>
            <person name="Haque T."/>
            <person name="Lashkar M.Z.H."/>
            <person name="Akhand A.I."/>
            <person name="Morshed G."/>
            <person name="Roy S."/>
            <person name="Uddin K.S."/>
            <person name="Rabeya T."/>
            <person name="Hossain A.S."/>
            <person name="Chowdhury A."/>
            <person name="Snigdha A.R."/>
            <person name="Mortoza M.S."/>
            <person name="Matin S.A."/>
            <person name="Hoque S.M.E."/>
            <person name="Islam M.K."/>
            <person name="Roy D.K."/>
            <person name="Haider R."/>
            <person name="Moosa M.M."/>
            <person name="Elias S.M."/>
            <person name="Hasan A.M."/>
            <person name="Jahan S."/>
            <person name="Shafiuddin M."/>
            <person name="Mahmood N."/>
            <person name="Shommy N.S."/>
        </authorList>
    </citation>
    <scope>NUCLEOTIDE SEQUENCE</scope>
    <source>
        <tissue evidence="3">Whole seedlings</tissue>
    </source>
</reference>
<feature type="chain" id="PRO_5011900464" evidence="1">
    <location>
        <begin position="33"/>
        <end position="91"/>
    </location>
</feature>